<dbReference type="Proteomes" id="UP000644192">
    <property type="component" value="Unassembled WGS sequence"/>
</dbReference>
<evidence type="ECO:0000256" key="1">
    <source>
        <dbReference type="SAM" id="Coils"/>
    </source>
</evidence>
<reference evidence="2" key="5">
    <citation type="submission" date="2020-01" db="EMBL/GenBank/DDBJ databases">
        <title>Bacteria Cultured from War Wounds Associated with the Conflict in Eastern Ukraine.</title>
        <authorList>
            <person name="Snesrud E."/>
            <person name="Galac M.R."/>
            <person name="Mc Gann P."/>
            <person name="Valentine K."/>
            <person name="Viacheslav K."/>
        </authorList>
    </citation>
    <scope>NUCLEOTIDE SEQUENCE</scope>
    <source>
        <strain evidence="2">VNMU148</strain>
    </source>
</reference>
<reference evidence="5 8" key="2">
    <citation type="submission" date="2017-08" db="EMBL/GenBank/DDBJ databases">
        <authorList>
            <person name="Feschi L."/>
            <person name="Jeukens J."/>
            <person name="Emond-Rheault J.-G."/>
            <person name="Kukavica-Ibrulj I."/>
            <person name="Boyle B."/>
            <person name="Levesque R.C."/>
        </authorList>
    </citation>
    <scope>NUCLEOTIDE SEQUENCE [LARGE SCALE GENOMIC DNA]</scope>
    <source>
        <strain evidence="5 8">PA-W36</strain>
    </source>
</reference>
<reference evidence="5 8" key="4">
    <citation type="submission" date="2019-01" db="EMBL/GenBank/DDBJ databases">
        <title>The Pseudomonas aeruginosa pan-genome provides new insights on its population structure, horizontal gene transfer and pathogenicity.</title>
        <authorList>
            <person name="Freschi L."/>
            <person name="Vincent A.T."/>
            <person name="Jeukens J."/>
            <person name="Emond-Rheault J.-G."/>
            <person name="Kukavica-Ibrulj I."/>
            <person name="Dupont M.-J."/>
            <person name="Charette S.J."/>
            <person name="Boyle B."/>
            <person name="Levesque R.C."/>
        </authorList>
    </citation>
    <scope>NUCLEOTIDE SEQUENCE [LARGE SCALE GENOMIC DNA]</scope>
    <source>
        <strain evidence="5 8">PA-W36</strain>
    </source>
</reference>
<evidence type="ECO:0000313" key="8">
    <source>
        <dbReference type="Proteomes" id="UP000284767"/>
    </source>
</evidence>
<evidence type="ECO:0000313" key="6">
    <source>
        <dbReference type="Proteomes" id="UP000194857"/>
    </source>
</evidence>
<accession>A0A0C6EQT6</accession>
<gene>
    <name evidence="4" type="ORF">ALP65_00412</name>
    <name evidence="3" type="ORF">CAZ10_24615</name>
    <name evidence="2" type="ORF">GUL26_34275</name>
    <name evidence="5" type="ORF">IPC1295_30430</name>
</gene>
<dbReference type="EMBL" id="RBSQ01000885">
    <property type="protein sequence ID" value="RMS51070.1"/>
    <property type="molecule type" value="Genomic_DNA"/>
</dbReference>
<proteinExistence type="predicted"/>
<accession>A0A1S1BX92</accession>
<reference evidence="3 6" key="1">
    <citation type="submission" date="2017-05" db="EMBL/GenBank/DDBJ databases">
        <authorList>
            <person name="Song R."/>
            <person name="Chenine A.L."/>
            <person name="Ruprecht R.M."/>
        </authorList>
    </citation>
    <scope>NUCLEOTIDE SEQUENCE [LARGE SCALE GENOMIC DNA]</scope>
    <source>
        <strain evidence="3 6">S567_C10_BS</strain>
    </source>
</reference>
<reference evidence="4 7" key="3">
    <citation type="submission" date="2018-08" db="EMBL/GenBank/DDBJ databases">
        <title>Recombination of ecologically and evolutionarily significant loci maintains genetic cohesion in the Pseudomonas syringae species complex.</title>
        <authorList>
            <person name="Dillon M."/>
            <person name="Thakur S."/>
            <person name="Almeida R.N.D."/>
            <person name="Weir B.S."/>
            <person name="Guttman D.S."/>
        </authorList>
    </citation>
    <scope>NUCLEOTIDE SEQUENCE [LARGE SCALE GENOMIC DNA]</scope>
    <source>
        <strain evidence="4 7">ICMP 7846</strain>
    </source>
</reference>
<dbReference type="EMBL" id="NSNE01000027">
    <property type="protein sequence ID" value="RPM04737.1"/>
    <property type="molecule type" value="Genomic_DNA"/>
</dbReference>
<evidence type="ECO:0000313" key="5">
    <source>
        <dbReference type="EMBL" id="RPM04737.1"/>
    </source>
</evidence>
<feature type="coiled-coil region" evidence="1">
    <location>
        <begin position="475"/>
        <end position="536"/>
    </location>
</feature>
<protein>
    <submittedName>
        <fullName evidence="3">Chromosome partitioning protein ParA</fullName>
    </submittedName>
</protein>
<feature type="coiled-coil region" evidence="1">
    <location>
        <begin position="697"/>
        <end position="724"/>
    </location>
</feature>
<dbReference type="Proteomes" id="UP000194857">
    <property type="component" value="Unassembled WGS sequence"/>
</dbReference>
<keyword evidence="1" id="KW-0175">Coiled coil</keyword>
<evidence type="ECO:0000313" key="4">
    <source>
        <dbReference type="EMBL" id="RMS51070.1"/>
    </source>
</evidence>
<feature type="coiled-coil region" evidence="1">
    <location>
        <begin position="571"/>
        <end position="601"/>
    </location>
</feature>
<dbReference type="InterPro" id="IPR047714">
    <property type="entry name" value="MksF_put-like"/>
</dbReference>
<dbReference type="NCBIfam" id="NF040859">
    <property type="entry name" value="condensinMksF"/>
    <property type="match status" value="1"/>
</dbReference>
<dbReference type="EMBL" id="WXZT01000047">
    <property type="protein sequence ID" value="MZZ17337.1"/>
    <property type="molecule type" value="Genomic_DNA"/>
</dbReference>
<organism evidence="3 6">
    <name type="scientific">Pseudomonas aeruginosa</name>
    <dbReference type="NCBI Taxonomy" id="287"/>
    <lineage>
        <taxon>Bacteria</taxon>
        <taxon>Pseudomonadati</taxon>
        <taxon>Pseudomonadota</taxon>
        <taxon>Gammaproteobacteria</taxon>
        <taxon>Pseudomonadales</taxon>
        <taxon>Pseudomonadaceae</taxon>
        <taxon>Pseudomonas</taxon>
    </lineage>
</organism>
<dbReference type="EMBL" id="NFFZ01000014">
    <property type="protein sequence ID" value="OTI58300.1"/>
    <property type="molecule type" value="Genomic_DNA"/>
</dbReference>
<name>A0A0C6EQT6_PSEAI</name>
<dbReference type="RefSeq" id="WP_003106141.1">
    <property type="nucleotide sequence ID" value="NZ_AP014651.1"/>
</dbReference>
<sequence length="948" mass="106830">MSQTRYGIRRFALLNTAGYSLGIFPLENPLSIYGANNLGKSASINALQFPILARLSDMSFGKYSMEQSRRFYFASDTSYILLELMLPHGPHVIGVAGRGPGGGFGHQFFAYAGELSLDHYQKNGTCLRQRELFANLEREGIKAYEVKPEELRRLLVGGHTSIPLDLTMIPLRSTSEQSLKTFRSLFINLLHMREITAAKLKQLFLDAFEHSLRSGNVDYIAACEEAFRDVRRMEQDYQALVAAGPLVEALANGVTQRDVLRGKMHRLSPLLDSLLGTWHDYAGARREELLIQHEQYRAEQDGLQNEQRGGTQELMRLEREIAGIQRWLGELSVLKTRFALVDDAKVLEQQLLAAKDAHDELAGALAHSRQFSSEDLEERLRDLEKRLKNVRQQLEHADNNSYARLREEFSQQDVERLMRLFNGALFSLPLGENGVNLDDGDVWVKSVEAILDHFKGEHFEAPGLSIDLSHIEPPALQALADRAALRDQKERLEKELKQLKTQQSVAADRAASKAQAEKLYQDVLDAQKALEDFRRTQTLTAEEPEKLAELAQLEASQDELKRSSDAFAERVQQLSARLQLVARQLGDLEAKERTLEDALRRRQLLPADLPFGTPFMEPVDDSLDNLLPLLNDYQDTWQALQRIDGQIEALYAQVRLKGVAKFDSEDDTERRLKLLINAYAHRQDEALTLAKARRAAVTDIARTLRNIRSDYDNLEHQLALFNREINKRQVSNLQSFRIVLAPNKDALKHIDQIIHSAGQYEEGENLSVFDLTQSAEQDAKNEEAKEYLARLVAANHNQLGLKDLFELAFEITKVNGQPIMHTDIDGAASNGTTMTIKALTNMYLLLHLMDREQAGRVRLPYYLDEAADIDERNQAALLETSLQLGFVPILASVKPQVSAHVAIDLEGGSGPNGIYIDEADWKYIRRRDAAASGETRAASEPEEAGEPA</sequence>
<evidence type="ECO:0000313" key="3">
    <source>
        <dbReference type="EMBL" id="OTI58300.1"/>
    </source>
</evidence>
<evidence type="ECO:0000313" key="7">
    <source>
        <dbReference type="Proteomes" id="UP000270834"/>
    </source>
</evidence>
<feature type="coiled-coil region" evidence="1">
    <location>
        <begin position="373"/>
        <end position="400"/>
    </location>
</feature>
<dbReference type="AlphaFoldDB" id="A0A0C6EQT6"/>
<dbReference type="Proteomes" id="UP000284767">
    <property type="component" value="Unassembled WGS sequence"/>
</dbReference>
<evidence type="ECO:0000313" key="2">
    <source>
        <dbReference type="EMBL" id="MZZ17337.1"/>
    </source>
</evidence>
<comment type="caution">
    <text evidence="3">The sequence shown here is derived from an EMBL/GenBank/DDBJ whole genome shotgun (WGS) entry which is preliminary data.</text>
</comment>
<dbReference type="Proteomes" id="UP000270834">
    <property type="component" value="Unassembled WGS sequence"/>
</dbReference>